<reference evidence="2 3" key="1">
    <citation type="journal article" date="2015" name="Nature">
        <title>rRNA introns, odd ribosomes, and small enigmatic genomes across a large radiation of phyla.</title>
        <authorList>
            <person name="Brown C.T."/>
            <person name="Hug L.A."/>
            <person name="Thomas B.C."/>
            <person name="Sharon I."/>
            <person name="Castelle C.J."/>
            <person name="Singh A."/>
            <person name="Wilkins M.J."/>
            <person name="Williams K.H."/>
            <person name="Banfield J.F."/>
        </authorList>
    </citation>
    <scope>NUCLEOTIDE SEQUENCE [LARGE SCALE GENOMIC DNA]</scope>
</reference>
<comment type="caution">
    <text evidence="2">The sequence shown here is derived from an EMBL/GenBank/DDBJ whole genome shotgun (WGS) entry which is preliminary data.</text>
</comment>
<keyword evidence="1" id="KW-0812">Transmembrane</keyword>
<evidence type="ECO:0000256" key="1">
    <source>
        <dbReference type="SAM" id="Phobius"/>
    </source>
</evidence>
<gene>
    <name evidence="2" type="ORF">UU29_C0007G0022</name>
</gene>
<organism evidence="2 3">
    <name type="scientific">Candidatus Daviesbacteria bacterium GW2011_GWA2_40_9</name>
    <dbReference type="NCBI Taxonomy" id="1618424"/>
    <lineage>
        <taxon>Bacteria</taxon>
        <taxon>Candidatus Daviesiibacteriota</taxon>
    </lineage>
</organism>
<dbReference type="AlphaFoldDB" id="A0A0G0X6A2"/>
<dbReference type="EMBL" id="LCAB01000007">
    <property type="protein sequence ID" value="KKR83152.1"/>
    <property type="molecule type" value="Genomic_DNA"/>
</dbReference>
<accession>A0A0G0X6A2</accession>
<proteinExistence type="predicted"/>
<evidence type="ECO:0000313" key="2">
    <source>
        <dbReference type="EMBL" id="KKR83152.1"/>
    </source>
</evidence>
<keyword evidence="1" id="KW-1133">Transmembrane helix</keyword>
<keyword evidence="1" id="KW-0472">Membrane</keyword>
<dbReference type="Proteomes" id="UP000034601">
    <property type="component" value="Unassembled WGS sequence"/>
</dbReference>
<sequence>MNQKGFTYLLLIVGLVILTGAIGSVYYFYKPQTLGVPSTNKTKEVLVTPTVSTPKEDIDPILAKCNKDLDLWSFLPENLKKETYKKGVVPPGEATYDLSPLAWTKDCNKLAFLLELVGRGGGAYQEEDFKPRGVYIFDNKNQSIKVARLIAKNVSIDPKVTDSNYWSGSDEYIFVEITNPLKSEFSGKRYKYDDKTGQVTLDKQFYEE</sequence>
<evidence type="ECO:0000313" key="3">
    <source>
        <dbReference type="Proteomes" id="UP000034601"/>
    </source>
</evidence>
<feature type="transmembrane region" description="Helical" evidence="1">
    <location>
        <begin position="6"/>
        <end position="29"/>
    </location>
</feature>
<name>A0A0G0X6A2_9BACT</name>
<protein>
    <submittedName>
        <fullName evidence="2">Uncharacterized protein</fullName>
    </submittedName>
</protein>